<gene>
    <name evidence="1" type="ORF">KFK14_13685</name>
</gene>
<dbReference type="RefSeq" id="WP_070156491.1">
    <property type="nucleotide sequence ID" value="NZ_CP073910.1"/>
</dbReference>
<dbReference type="KEGG" id="spph:KFK14_13685"/>
<organism evidence="1 2">
    <name type="scientific">Sphingobium phenoxybenzoativorans</name>
    <dbReference type="NCBI Taxonomy" id="1592790"/>
    <lineage>
        <taxon>Bacteria</taxon>
        <taxon>Pseudomonadati</taxon>
        <taxon>Pseudomonadota</taxon>
        <taxon>Alphaproteobacteria</taxon>
        <taxon>Sphingomonadales</taxon>
        <taxon>Sphingomonadaceae</taxon>
        <taxon>Sphingobium</taxon>
    </lineage>
</organism>
<dbReference type="EMBL" id="CP073910">
    <property type="protein sequence ID" value="QUT04185.1"/>
    <property type="molecule type" value="Genomic_DNA"/>
</dbReference>
<accession>A0A975K3F6</accession>
<name>A0A975K3F6_9SPHN</name>
<dbReference type="AlphaFoldDB" id="A0A975K3F6"/>
<dbReference type="Proteomes" id="UP000681425">
    <property type="component" value="Chromosome"/>
</dbReference>
<keyword evidence="2" id="KW-1185">Reference proteome</keyword>
<dbReference type="OrthoDB" id="7510096at2"/>
<evidence type="ECO:0000313" key="1">
    <source>
        <dbReference type="EMBL" id="QUT04185.1"/>
    </source>
</evidence>
<reference evidence="1" key="1">
    <citation type="submission" date="2021-04" db="EMBL/GenBank/DDBJ databases">
        <title>Isolation of p-tert-butylphenol degrading bacteria Sphingobium phenoxybenzoativorans Tas13 from active sludge.</title>
        <authorList>
            <person name="Li Y."/>
        </authorList>
    </citation>
    <scope>NUCLEOTIDE SEQUENCE</scope>
    <source>
        <strain evidence="1">Tas13</strain>
    </source>
</reference>
<protein>
    <submittedName>
        <fullName evidence="1">Uncharacterized protein</fullName>
    </submittedName>
</protein>
<sequence length="67" mass="7493">MDKKITLTFTEDEAEILCDALDTDLEGYEDSAKDARANGNRADVQTFTEAADRIKAVRDRVRKAIDS</sequence>
<proteinExistence type="predicted"/>
<evidence type="ECO:0000313" key="2">
    <source>
        <dbReference type="Proteomes" id="UP000681425"/>
    </source>
</evidence>